<dbReference type="EMBL" id="BMJC01000002">
    <property type="protein sequence ID" value="GGA94501.1"/>
    <property type="molecule type" value="Genomic_DNA"/>
</dbReference>
<sequence length="305" mass="35003">MPSPGNLIPVRNIDDPDQEKQLTNLTPIPDLHHHPTLHLTLSSHTMPTLHRLYLTEISNERGKFLSIPASIFTEADIVRLPEPVQRYFRSCGYLGKLKQFHSRVIWKNVAMQFSPHGKWRRLQCNQFNSVPEPVRMMHLKTRLGGILPFEARDKYQDGHGNMLIRALSFLTVQDVKGREIDESELVTILSESLLIPAYALQPYIRWSAVASDRAEATMEYNGTTVKGLFFFNNRGEMTRFETYHRWRAEKGGRFQRVPWCITTGDYVLHEGIMRPSRASAAWLEGGNWVDYFRGEIAGIEPGGVI</sequence>
<evidence type="ECO:0000313" key="1">
    <source>
        <dbReference type="EMBL" id="GGA94501.1"/>
    </source>
</evidence>
<accession>A0A8J2UBR0</accession>
<dbReference type="Pfam" id="PF20181">
    <property type="entry name" value="DUF6544"/>
    <property type="match status" value="1"/>
</dbReference>
<keyword evidence="2" id="KW-1185">Reference proteome</keyword>
<name>A0A8J2UBR0_9BACT</name>
<protein>
    <submittedName>
        <fullName evidence="1">Uncharacterized protein</fullName>
    </submittedName>
</protein>
<organism evidence="1 2">
    <name type="scientific">Puia dinghuensis</name>
    <dbReference type="NCBI Taxonomy" id="1792502"/>
    <lineage>
        <taxon>Bacteria</taxon>
        <taxon>Pseudomonadati</taxon>
        <taxon>Bacteroidota</taxon>
        <taxon>Chitinophagia</taxon>
        <taxon>Chitinophagales</taxon>
        <taxon>Chitinophagaceae</taxon>
        <taxon>Puia</taxon>
    </lineage>
</organism>
<evidence type="ECO:0000313" key="2">
    <source>
        <dbReference type="Proteomes" id="UP000607559"/>
    </source>
</evidence>
<dbReference type="InterPro" id="IPR046674">
    <property type="entry name" value="DUF6544"/>
</dbReference>
<dbReference type="Proteomes" id="UP000607559">
    <property type="component" value="Unassembled WGS sequence"/>
</dbReference>
<reference evidence="1" key="1">
    <citation type="journal article" date="2014" name="Int. J. Syst. Evol. Microbiol.">
        <title>Complete genome sequence of Corynebacterium casei LMG S-19264T (=DSM 44701T), isolated from a smear-ripened cheese.</title>
        <authorList>
            <consortium name="US DOE Joint Genome Institute (JGI-PGF)"/>
            <person name="Walter F."/>
            <person name="Albersmeier A."/>
            <person name="Kalinowski J."/>
            <person name="Ruckert C."/>
        </authorList>
    </citation>
    <scope>NUCLEOTIDE SEQUENCE</scope>
    <source>
        <strain evidence="1">CGMCC 1.15448</strain>
    </source>
</reference>
<gene>
    <name evidence="1" type="ORF">GCM10011511_17250</name>
</gene>
<comment type="caution">
    <text evidence="1">The sequence shown here is derived from an EMBL/GenBank/DDBJ whole genome shotgun (WGS) entry which is preliminary data.</text>
</comment>
<proteinExistence type="predicted"/>
<dbReference type="RefSeq" id="WP_188930657.1">
    <property type="nucleotide sequence ID" value="NZ_BMJC01000002.1"/>
</dbReference>
<dbReference type="AlphaFoldDB" id="A0A8J2UBR0"/>
<reference evidence="1" key="2">
    <citation type="submission" date="2020-09" db="EMBL/GenBank/DDBJ databases">
        <authorList>
            <person name="Sun Q."/>
            <person name="Zhou Y."/>
        </authorList>
    </citation>
    <scope>NUCLEOTIDE SEQUENCE</scope>
    <source>
        <strain evidence="1">CGMCC 1.15448</strain>
    </source>
</reference>